<dbReference type="EMBL" id="MU150232">
    <property type="protein sequence ID" value="KAF9468627.1"/>
    <property type="molecule type" value="Genomic_DNA"/>
</dbReference>
<feature type="coiled-coil region" evidence="1">
    <location>
        <begin position="6"/>
        <end position="68"/>
    </location>
</feature>
<organism evidence="4 5">
    <name type="scientific">Collybia nuda</name>
    <dbReference type="NCBI Taxonomy" id="64659"/>
    <lineage>
        <taxon>Eukaryota</taxon>
        <taxon>Fungi</taxon>
        <taxon>Dikarya</taxon>
        <taxon>Basidiomycota</taxon>
        <taxon>Agaricomycotina</taxon>
        <taxon>Agaricomycetes</taxon>
        <taxon>Agaricomycetidae</taxon>
        <taxon>Agaricales</taxon>
        <taxon>Tricholomatineae</taxon>
        <taxon>Clitocybaceae</taxon>
        <taxon>Collybia</taxon>
    </lineage>
</organism>
<dbReference type="Proteomes" id="UP000807353">
    <property type="component" value="Unassembled WGS sequence"/>
</dbReference>
<sequence>MSQDQLAMQAREIDDLSKRNQQLFDQWSRVDIECTHATEELQIATGRIEQLRNECANLRAEKKIWESVQNRLIEENKTVALERSHLSDLMVNVQKMHNDLERSGENDRRRLEGQLQMLENQTQDLRSQLSQERDNARHVALQKDIELKELQTRLDRAALEFSKTRESLVGAETSRKHLEERVEDLTRQLQGNEEKLSVYERRPNTNGSAHNVGEMSREQQLEAEVAELRSTIKVTEVDLATARSHVQQFKEISQANEEALASLHITYDEYKASTEAQLAHHESEYKALHEKLQAAQDELTQLISKHNDLQKQLESERHAWMNDKKTLEDTIVDMSTSEKHSESDRASRESEVRQQEERAKVAEEKYSSEVIAHAESIKAIEVLKRDLATTQKAARDGLTAAETAQIKLATSEGSWKQQKEALDKEITSLNARCQDLSSQNTILHQHLESVSSQANRIKVAVTSAATEGEVGGQGDEATQLSELGAVVTYLRKEKEIGELQLELSKQETARLKAQIDHLSQSLDETRTTLSEERERAVETAASAVQHAELLERINQLNILRESNATLRADCESHAKKARDLETKLQQVSQELDPAKEQARIAQAELEASKSQLQRQQEENRRWQERNSQLLTKYDRIDPAEVQSLRDEIELFKSQKVEIEQQKIEVEKAVTEKQSVISTQESRITTLEEALRNHKEHIARNTNHFKTKMGEFNSQRSKFTEEKRVLEAQIATLEQANNALRVDVDKFKSSTVPVPAESASDQTATIATLQAERDKLLMEKATWTSQVPTVVDAAPNSDEAKRLWDTERVELVKARDEAIAKVKAAIAETQKAVEEGKEFKRSSDKLQARMRDMMKAKAAEEDRQAAAADAAKALGEKDGGNSTAGQQAELAKKHADELHLVETKLAAKHQQELKTAVEAARKEATEAAQRVASEAGQDGKPGLNGDLDRESAINTAVAEVEEKLKAKHAEELVTAMERGKTEGMAKAKLKDQLLVRAQKKVKDLEAQIVEWRGAGLIPQAPALTVPVKPVTVTSAPTAGPSTVAALPVAPTTSSGTPATPNLIVNTALPQKPSITTPTGPAPAGLGRGRGGATSRGRAIQRAMAGGLGRAAPTKPIETPAGGMSIMGAAGKRPRESEVPDDSLAKRLKPAEVAVKPPVTLRRPAPGPPP</sequence>
<evidence type="ECO:0000313" key="5">
    <source>
        <dbReference type="Proteomes" id="UP000807353"/>
    </source>
</evidence>
<evidence type="ECO:0000313" key="4">
    <source>
        <dbReference type="EMBL" id="KAF9468627.1"/>
    </source>
</evidence>
<feature type="coiled-coil region" evidence="1">
    <location>
        <begin position="489"/>
        <end position="535"/>
    </location>
</feature>
<feature type="compositionally biased region" description="Basic and acidic residues" evidence="2">
    <location>
        <begin position="850"/>
        <end position="863"/>
    </location>
</feature>
<protein>
    <submittedName>
        <fullName evidence="4">TPR/MLP1/MLP2-like protein-domain-containing protein</fullName>
    </submittedName>
</protein>
<dbReference type="Gene3D" id="1.10.287.1490">
    <property type="match status" value="1"/>
</dbReference>
<dbReference type="GO" id="GO:0006606">
    <property type="term" value="P:protein import into nucleus"/>
    <property type="evidence" value="ECO:0007669"/>
    <property type="project" value="InterPro"/>
</dbReference>
<feature type="region of interest" description="Disordered" evidence="2">
    <location>
        <begin position="334"/>
        <end position="360"/>
    </location>
</feature>
<feature type="region of interest" description="Disordered" evidence="2">
    <location>
        <begin position="915"/>
        <end position="946"/>
    </location>
</feature>
<evidence type="ECO:0000259" key="3">
    <source>
        <dbReference type="Pfam" id="PF07926"/>
    </source>
</evidence>
<dbReference type="PANTHER" id="PTHR18898:SF2">
    <property type="entry name" value="NUCLEOPROTEIN TPR"/>
    <property type="match status" value="1"/>
</dbReference>
<comment type="caution">
    <text evidence="4">The sequence shown here is derived from an EMBL/GenBank/DDBJ whole genome shotgun (WGS) entry which is preliminary data.</text>
</comment>
<accession>A0A9P5YGP5</accession>
<feature type="compositionally biased region" description="Basic and acidic residues" evidence="2">
    <location>
        <begin position="336"/>
        <end position="360"/>
    </location>
</feature>
<feature type="coiled-coil region" evidence="1">
    <location>
        <begin position="986"/>
        <end position="1013"/>
    </location>
</feature>
<proteinExistence type="predicted"/>
<dbReference type="AlphaFoldDB" id="A0A9P5YGP5"/>
<feature type="coiled-coil region" evidence="1">
    <location>
        <begin position="101"/>
        <end position="238"/>
    </location>
</feature>
<name>A0A9P5YGP5_9AGAR</name>
<feature type="coiled-coil region" evidence="1">
    <location>
        <begin position="563"/>
        <end position="742"/>
    </location>
</feature>
<feature type="domain" description="Nucleoprotein TPR/MLP1-2" evidence="3">
    <location>
        <begin position="323"/>
        <end position="450"/>
    </location>
</feature>
<dbReference type="GO" id="GO:0017056">
    <property type="term" value="F:structural constituent of nuclear pore"/>
    <property type="evidence" value="ECO:0007669"/>
    <property type="project" value="TreeGrafter"/>
</dbReference>
<evidence type="ECO:0000256" key="2">
    <source>
        <dbReference type="SAM" id="MobiDB-lite"/>
    </source>
</evidence>
<evidence type="ECO:0000256" key="1">
    <source>
        <dbReference type="SAM" id="Coils"/>
    </source>
</evidence>
<dbReference type="OrthoDB" id="343070at2759"/>
<feature type="region of interest" description="Disordered" evidence="2">
    <location>
        <begin position="1068"/>
        <end position="1168"/>
    </location>
</feature>
<keyword evidence="1" id="KW-0175">Coiled coil</keyword>
<dbReference type="InterPro" id="IPR012929">
    <property type="entry name" value="Nucleoprot-TPR/MLP1-2_dom"/>
</dbReference>
<feature type="compositionally biased region" description="Low complexity" evidence="2">
    <location>
        <begin position="1071"/>
        <end position="1083"/>
    </location>
</feature>
<reference evidence="4" key="1">
    <citation type="submission" date="2020-11" db="EMBL/GenBank/DDBJ databases">
        <authorList>
            <consortium name="DOE Joint Genome Institute"/>
            <person name="Ahrendt S."/>
            <person name="Riley R."/>
            <person name="Andreopoulos W."/>
            <person name="Labutti K."/>
            <person name="Pangilinan J."/>
            <person name="Ruiz-Duenas F.J."/>
            <person name="Barrasa J.M."/>
            <person name="Sanchez-Garcia M."/>
            <person name="Camarero S."/>
            <person name="Miyauchi S."/>
            <person name="Serrano A."/>
            <person name="Linde D."/>
            <person name="Babiker R."/>
            <person name="Drula E."/>
            <person name="Ayuso-Fernandez I."/>
            <person name="Pacheco R."/>
            <person name="Padilla G."/>
            <person name="Ferreira P."/>
            <person name="Barriuso J."/>
            <person name="Kellner H."/>
            <person name="Castanera R."/>
            <person name="Alfaro M."/>
            <person name="Ramirez L."/>
            <person name="Pisabarro A.G."/>
            <person name="Kuo A."/>
            <person name="Tritt A."/>
            <person name="Lipzen A."/>
            <person name="He G."/>
            <person name="Yan M."/>
            <person name="Ng V."/>
            <person name="Cullen D."/>
            <person name="Martin F."/>
            <person name="Rosso M.-N."/>
            <person name="Henrissat B."/>
            <person name="Hibbett D."/>
            <person name="Martinez A.T."/>
            <person name="Grigoriev I.V."/>
        </authorList>
    </citation>
    <scope>NUCLEOTIDE SEQUENCE</scope>
    <source>
        <strain evidence="4">CBS 247.69</strain>
    </source>
</reference>
<dbReference type="GO" id="GO:0006406">
    <property type="term" value="P:mRNA export from nucleus"/>
    <property type="evidence" value="ECO:0007669"/>
    <property type="project" value="TreeGrafter"/>
</dbReference>
<dbReference type="GO" id="GO:0005643">
    <property type="term" value="C:nuclear pore"/>
    <property type="evidence" value="ECO:0007669"/>
    <property type="project" value="TreeGrafter"/>
</dbReference>
<keyword evidence="5" id="KW-1185">Reference proteome</keyword>
<feature type="region of interest" description="Disordered" evidence="2">
    <location>
        <begin position="850"/>
        <end position="892"/>
    </location>
</feature>
<dbReference type="PANTHER" id="PTHR18898">
    <property type="entry name" value="NUCLEOPROTEIN TPR-RELATED"/>
    <property type="match status" value="1"/>
</dbReference>
<gene>
    <name evidence="4" type="ORF">BDZ94DRAFT_685688</name>
</gene>
<dbReference type="Pfam" id="PF07926">
    <property type="entry name" value="TPR_MLP1_2"/>
    <property type="match status" value="1"/>
</dbReference>